<proteinExistence type="predicted"/>
<evidence type="ECO:0000259" key="3">
    <source>
        <dbReference type="PROSITE" id="PS50157"/>
    </source>
</evidence>
<gene>
    <name evidence="4" type="ORF">O181_007229</name>
</gene>
<dbReference type="EMBL" id="AVOT02001607">
    <property type="protein sequence ID" value="MBW0467514.1"/>
    <property type="molecule type" value="Genomic_DNA"/>
</dbReference>
<protein>
    <recommendedName>
        <fullName evidence="3">C2H2-type domain-containing protein</fullName>
    </recommendedName>
</protein>
<evidence type="ECO:0000313" key="5">
    <source>
        <dbReference type="Proteomes" id="UP000765509"/>
    </source>
</evidence>
<dbReference type="AlphaFoldDB" id="A0A9Q3GHN8"/>
<dbReference type="Proteomes" id="UP000765509">
    <property type="component" value="Unassembled WGS sequence"/>
</dbReference>
<dbReference type="SMART" id="SM00355">
    <property type="entry name" value="ZnF_C2H2"/>
    <property type="match status" value="2"/>
</dbReference>
<keyword evidence="5" id="KW-1185">Reference proteome</keyword>
<evidence type="ECO:0000256" key="1">
    <source>
        <dbReference type="PROSITE-ProRule" id="PRU00042"/>
    </source>
</evidence>
<dbReference type="Gene3D" id="3.30.160.60">
    <property type="entry name" value="Classic Zinc Finger"/>
    <property type="match status" value="1"/>
</dbReference>
<keyword evidence="1" id="KW-0479">Metal-binding</keyword>
<sequence>MSDEQYIDFENLDDETSSFLRDFLVSPPESLTYTHTNDLFTTSFLNNELVSNFSDGQTPSSVIVDGFQPTLTRVRQDDFHFTGTPQNLPRLEDMPSFDGTDALYSNQSTNMNVPLSSSQSSIAIPFPNSFPQYFEGLLTTQPTTESFDLNLGSPFSWDFSQNTTGGENIDIDQRYKEHDRLSSQNSFAYFHGNKAPHNWAQFGTLADAAGPSSMASFESFPQSYENLINFDSSHQGPFQAQEGSFEVGSSKSTAPFESGGSATHDQCLPFVSNTGLRWDTRSFEKIGSNQFEGTICPNDPNSFLDLTAPAAPLCENTESFQRATVTFPDTFRSTNHQTNFREEETTPRDSFSLKGKRKAEDGDVDSESLGLAAPSTTASETKKKLANSDKSLQSRKRRRKDECKEPVTYTCSICNTGKIIKRKANFERHMLTHLPKSQRTKYKCRLEGCPKEYYYYHDIQKHEKTHPELFK</sequence>
<reference evidence="4" key="1">
    <citation type="submission" date="2021-03" db="EMBL/GenBank/DDBJ databases">
        <title>Draft genome sequence of rust myrtle Austropuccinia psidii MF-1, a brazilian biotype.</title>
        <authorList>
            <person name="Quecine M.C."/>
            <person name="Pachon D.M.R."/>
            <person name="Bonatelli M.L."/>
            <person name="Correr F.H."/>
            <person name="Franceschini L.M."/>
            <person name="Leite T.F."/>
            <person name="Margarido G.R.A."/>
            <person name="Almeida C.A."/>
            <person name="Ferrarezi J.A."/>
            <person name="Labate C.A."/>
        </authorList>
    </citation>
    <scope>NUCLEOTIDE SEQUENCE</scope>
    <source>
        <strain evidence="4">MF-1</strain>
    </source>
</reference>
<name>A0A9Q3GHN8_9BASI</name>
<keyword evidence="1" id="KW-0863">Zinc-finger</keyword>
<keyword evidence="1" id="KW-0862">Zinc</keyword>
<feature type="domain" description="C2H2-type" evidence="3">
    <location>
        <begin position="442"/>
        <end position="466"/>
    </location>
</feature>
<dbReference type="PROSITE" id="PS50157">
    <property type="entry name" value="ZINC_FINGER_C2H2_2"/>
    <property type="match status" value="1"/>
</dbReference>
<evidence type="ECO:0000256" key="2">
    <source>
        <dbReference type="SAM" id="MobiDB-lite"/>
    </source>
</evidence>
<dbReference type="InterPro" id="IPR013087">
    <property type="entry name" value="Znf_C2H2_type"/>
</dbReference>
<accession>A0A9Q3GHN8</accession>
<evidence type="ECO:0000313" key="4">
    <source>
        <dbReference type="EMBL" id="MBW0467514.1"/>
    </source>
</evidence>
<dbReference type="PROSITE" id="PS00028">
    <property type="entry name" value="ZINC_FINGER_C2H2_1"/>
    <property type="match status" value="1"/>
</dbReference>
<dbReference type="GO" id="GO:0008270">
    <property type="term" value="F:zinc ion binding"/>
    <property type="evidence" value="ECO:0007669"/>
    <property type="project" value="UniProtKB-KW"/>
</dbReference>
<organism evidence="4 5">
    <name type="scientific">Austropuccinia psidii MF-1</name>
    <dbReference type="NCBI Taxonomy" id="1389203"/>
    <lineage>
        <taxon>Eukaryota</taxon>
        <taxon>Fungi</taxon>
        <taxon>Dikarya</taxon>
        <taxon>Basidiomycota</taxon>
        <taxon>Pucciniomycotina</taxon>
        <taxon>Pucciniomycetes</taxon>
        <taxon>Pucciniales</taxon>
        <taxon>Sphaerophragmiaceae</taxon>
        <taxon>Austropuccinia</taxon>
    </lineage>
</organism>
<comment type="caution">
    <text evidence="4">The sequence shown here is derived from an EMBL/GenBank/DDBJ whole genome shotgun (WGS) entry which is preliminary data.</text>
</comment>
<feature type="region of interest" description="Disordered" evidence="2">
    <location>
        <begin position="327"/>
        <end position="399"/>
    </location>
</feature>
<dbReference type="OrthoDB" id="654211at2759"/>